<dbReference type="CTD" id="78777195"/>
<evidence type="ECO:0000313" key="3">
    <source>
        <dbReference type="Proteomes" id="UP000483820"/>
    </source>
</evidence>
<dbReference type="Proteomes" id="UP000483820">
    <property type="component" value="Chromosome V"/>
</dbReference>
<dbReference type="AlphaFoldDB" id="A0A6A5GK77"/>
<gene>
    <name evidence="2" type="ORF">GCK72_021293</name>
</gene>
<dbReference type="GeneID" id="78777195"/>
<dbReference type="RefSeq" id="XP_053583081.1">
    <property type="nucleotide sequence ID" value="XM_053734168.1"/>
</dbReference>
<dbReference type="InterPro" id="IPR053222">
    <property type="entry name" value="Zygotic_Embryogenesis-Asso"/>
</dbReference>
<proteinExistence type="predicted"/>
<evidence type="ECO:0000259" key="1">
    <source>
        <dbReference type="Pfam" id="PF07735"/>
    </source>
</evidence>
<comment type="caution">
    <text evidence="2">The sequence shown here is derived from an EMBL/GenBank/DDBJ whole genome shotgun (WGS) entry which is preliminary data.</text>
</comment>
<evidence type="ECO:0000313" key="2">
    <source>
        <dbReference type="EMBL" id="KAF1754729.1"/>
    </source>
</evidence>
<sequence length="272" mass="31513">MILLVARDYLCIVDWRDEKLVVLCFDTKGVSAHIKTRYRWFTHENTGLTATQWVERILDVTNCESIDHLDLCGNPQLEMCDTFGQETKLNLNTDFGCSYDFAKKPLEILSAVTTEVKLYIIPFETREEFQTFLKSNLNYLNIQSSTFPKFKFTLDDVLITNALKLNLKHAKLTLKELNLFFKNWMRKKCDSRLEHLIVSTSEKVNARNLLGGLKAVPFPRDRERRFIYSKQLDSLSESFSGGYDIRRADGKKATITYAGYSGPTVINFYVWP</sequence>
<protein>
    <recommendedName>
        <fullName evidence="1">Sdz-33 F-box domain-containing protein</fullName>
    </recommendedName>
</protein>
<dbReference type="KEGG" id="crq:GCK72_021293"/>
<dbReference type="Pfam" id="PF07735">
    <property type="entry name" value="FBA_2"/>
    <property type="match status" value="1"/>
</dbReference>
<organism evidence="2 3">
    <name type="scientific">Caenorhabditis remanei</name>
    <name type="common">Caenorhabditis vulgaris</name>
    <dbReference type="NCBI Taxonomy" id="31234"/>
    <lineage>
        <taxon>Eukaryota</taxon>
        <taxon>Metazoa</taxon>
        <taxon>Ecdysozoa</taxon>
        <taxon>Nematoda</taxon>
        <taxon>Chromadorea</taxon>
        <taxon>Rhabditida</taxon>
        <taxon>Rhabditina</taxon>
        <taxon>Rhabditomorpha</taxon>
        <taxon>Rhabditoidea</taxon>
        <taxon>Rhabditidae</taxon>
        <taxon>Peloderinae</taxon>
        <taxon>Caenorhabditis</taxon>
    </lineage>
</organism>
<reference evidence="2 3" key="1">
    <citation type="submission" date="2019-12" db="EMBL/GenBank/DDBJ databases">
        <title>Chromosome-level assembly of the Caenorhabditis remanei genome.</title>
        <authorList>
            <person name="Teterina A.A."/>
            <person name="Willis J.H."/>
            <person name="Phillips P.C."/>
        </authorList>
    </citation>
    <scope>NUCLEOTIDE SEQUENCE [LARGE SCALE GENOMIC DNA]</scope>
    <source>
        <strain evidence="2 3">PX506</strain>
        <tissue evidence="2">Whole organism</tissue>
    </source>
</reference>
<feature type="domain" description="Sdz-33 F-box" evidence="1">
    <location>
        <begin position="128"/>
        <end position="196"/>
    </location>
</feature>
<dbReference type="PANTHER" id="PTHR22899">
    <property type="entry name" value="CYCLIN-RELATED F-BOX FAMILY"/>
    <property type="match status" value="1"/>
</dbReference>
<name>A0A6A5GK77_CAERE</name>
<accession>A0A6A5GK77</accession>
<dbReference type="EMBL" id="WUAV01000005">
    <property type="protein sequence ID" value="KAF1754729.1"/>
    <property type="molecule type" value="Genomic_DNA"/>
</dbReference>
<dbReference type="PANTHER" id="PTHR22899:SF0">
    <property type="entry name" value="F-BOX ASSOCIATED DOMAIN-CONTAINING PROTEIN-RELATED"/>
    <property type="match status" value="1"/>
</dbReference>
<dbReference type="InterPro" id="IPR012885">
    <property type="entry name" value="F-box_Sdz-33"/>
</dbReference>